<feature type="region of interest" description="Disordered" evidence="1">
    <location>
        <begin position="1"/>
        <end position="31"/>
    </location>
</feature>
<evidence type="ECO:0000313" key="2">
    <source>
        <dbReference type="EMBL" id="KAJ1185574.1"/>
    </source>
</evidence>
<dbReference type="EMBL" id="JANPWB010000005">
    <property type="protein sequence ID" value="KAJ1185574.1"/>
    <property type="molecule type" value="Genomic_DNA"/>
</dbReference>
<comment type="caution">
    <text evidence="2">The sequence shown here is derived from an EMBL/GenBank/DDBJ whole genome shotgun (WGS) entry which is preliminary data.</text>
</comment>
<organism evidence="2 3">
    <name type="scientific">Pleurodeles waltl</name>
    <name type="common">Iberian ribbed newt</name>
    <dbReference type="NCBI Taxonomy" id="8319"/>
    <lineage>
        <taxon>Eukaryota</taxon>
        <taxon>Metazoa</taxon>
        <taxon>Chordata</taxon>
        <taxon>Craniata</taxon>
        <taxon>Vertebrata</taxon>
        <taxon>Euteleostomi</taxon>
        <taxon>Amphibia</taxon>
        <taxon>Batrachia</taxon>
        <taxon>Caudata</taxon>
        <taxon>Salamandroidea</taxon>
        <taxon>Salamandridae</taxon>
        <taxon>Pleurodelinae</taxon>
        <taxon>Pleurodeles</taxon>
    </lineage>
</organism>
<gene>
    <name evidence="2" type="ORF">NDU88_002366</name>
</gene>
<feature type="compositionally biased region" description="Polar residues" evidence="1">
    <location>
        <begin position="17"/>
        <end position="27"/>
    </location>
</feature>
<keyword evidence="3" id="KW-1185">Reference proteome</keyword>
<reference evidence="2" key="1">
    <citation type="journal article" date="2022" name="bioRxiv">
        <title>Sequencing and chromosome-scale assembly of the giantPleurodeles waltlgenome.</title>
        <authorList>
            <person name="Brown T."/>
            <person name="Elewa A."/>
            <person name="Iarovenko S."/>
            <person name="Subramanian E."/>
            <person name="Araus A.J."/>
            <person name="Petzold A."/>
            <person name="Susuki M."/>
            <person name="Suzuki K.-i.T."/>
            <person name="Hayashi T."/>
            <person name="Toyoda A."/>
            <person name="Oliveira C."/>
            <person name="Osipova E."/>
            <person name="Leigh N.D."/>
            <person name="Simon A."/>
            <person name="Yun M.H."/>
        </authorList>
    </citation>
    <scope>NUCLEOTIDE SEQUENCE</scope>
    <source>
        <strain evidence="2">20211129_DDA</strain>
        <tissue evidence="2">Liver</tissue>
    </source>
</reference>
<evidence type="ECO:0000313" key="3">
    <source>
        <dbReference type="Proteomes" id="UP001066276"/>
    </source>
</evidence>
<proteinExistence type="predicted"/>
<accession>A0AAV7UC55</accession>
<dbReference type="AlphaFoldDB" id="A0AAV7UC55"/>
<sequence>MQMRSSSLDRGSCFYQRRQTAAGQRGNSGKKERLIAIRGKLIKMGGTSPAPPPVMGSNWELTRDIEVLIENNSE</sequence>
<protein>
    <submittedName>
        <fullName evidence="2">Uncharacterized protein</fullName>
    </submittedName>
</protein>
<evidence type="ECO:0000256" key="1">
    <source>
        <dbReference type="SAM" id="MobiDB-lite"/>
    </source>
</evidence>
<name>A0AAV7UC55_PLEWA</name>
<dbReference type="Proteomes" id="UP001066276">
    <property type="component" value="Chromosome 3_1"/>
</dbReference>